<organism evidence="1 2">
    <name type="scientific">Smallanthus sonchifolius</name>
    <dbReference type="NCBI Taxonomy" id="185202"/>
    <lineage>
        <taxon>Eukaryota</taxon>
        <taxon>Viridiplantae</taxon>
        <taxon>Streptophyta</taxon>
        <taxon>Embryophyta</taxon>
        <taxon>Tracheophyta</taxon>
        <taxon>Spermatophyta</taxon>
        <taxon>Magnoliopsida</taxon>
        <taxon>eudicotyledons</taxon>
        <taxon>Gunneridae</taxon>
        <taxon>Pentapetalae</taxon>
        <taxon>asterids</taxon>
        <taxon>campanulids</taxon>
        <taxon>Asterales</taxon>
        <taxon>Asteraceae</taxon>
        <taxon>Asteroideae</taxon>
        <taxon>Heliantheae alliance</taxon>
        <taxon>Millerieae</taxon>
        <taxon>Smallanthus</taxon>
    </lineage>
</organism>
<name>A0ACB9FS10_9ASTR</name>
<reference evidence="2" key="1">
    <citation type="journal article" date="2022" name="Mol. Ecol. Resour.">
        <title>The genomes of chicory, endive, great burdock and yacon provide insights into Asteraceae palaeo-polyploidization history and plant inulin production.</title>
        <authorList>
            <person name="Fan W."/>
            <person name="Wang S."/>
            <person name="Wang H."/>
            <person name="Wang A."/>
            <person name="Jiang F."/>
            <person name="Liu H."/>
            <person name="Zhao H."/>
            <person name="Xu D."/>
            <person name="Zhang Y."/>
        </authorList>
    </citation>
    <scope>NUCLEOTIDE SEQUENCE [LARGE SCALE GENOMIC DNA]</scope>
    <source>
        <strain evidence="2">cv. Yunnan</strain>
    </source>
</reference>
<gene>
    <name evidence="1" type="ORF">L1987_48527</name>
</gene>
<dbReference type="EMBL" id="CM042033">
    <property type="protein sequence ID" value="KAI3773987.1"/>
    <property type="molecule type" value="Genomic_DNA"/>
</dbReference>
<dbReference type="Proteomes" id="UP001056120">
    <property type="component" value="Linkage Group LG16"/>
</dbReference>
<comment type="caution">
    <text evidence="1">The sequence shown here is derived from an EMBL/GenBank/DDBJ whole genome shotgun (WGS) entry which is preliminary data.</text>
</comment>
<evidence type="ECO:0000313" key="2">
    <source>
        <dbReference type="Proteomes" id="UP001056120"/>
    </source>
</evidence>
<sequence length="106" mass="11458">MKKNHSRSIFSGTETPLFPELLGFSDVESGAESISLGFSSSNTDSDADDNNDNGHNGEVITLQTRNESLQKAVAKLTSLVSSLSTTVQSQEKEILKLNKENKIEIG</sequence>
<reference evidence="1 2" key="2">
    <citation type="journal article" date="2022" name="Mol. Ecol. Resour.">
        <title>The genomes of chicory, endive, great burdock and yacon provide insights into Asteraceae paleo-polyploidization history and plant inulin production.</title>
        <authorList>
            <person name="Fan W."/>
            <person name="Wang S."/>
            <person name="Wang H."/>
            <person name="Wang A."/>
            <person name="Jiang F."/>
            <person name="Liu H."/>
            <person name="Zhao H."/>
            <person name="Xu D."/>
            <person name="Zhang Y."/>
        </authorList>
    </citation>
    <scope>NUCLEOTIDE SEQUENCE [LARGE SCALE GENOMIC DNA]</scope>
    <source>
        <strain evidence="2">cv. Yunnan</strain>
        <tissue evidence="1">Leaves</tissue>
    </source>
</reference>
<keyword evidence="2" id="KW-1185">Reference proteome</keyword>
<protein>
    <submittedName>
        <fullName evidence="1">Uncharacterized protein</fullName>
    </submittedName>
</protein>
<accession>A0ACB9FS10</accession>
<evidence type="ECO:0000313" key="1">
    <source>
        <dbReference type="EMBL" id="KAI3773987.1"/>
    </source>
</evidence>
<proteinExistence type="predicted"/>